<dbReference type="PANTHER" id="PTHR12526">
    <property type="entry name" value="GLYCOSYLTRANSFERASE"/>
    <property type="match status" value="1"/>
</dbReference>
<gene>
    <name evidence="3" type="ORF">CUN50_02030</name>
</gene>
<keyword evidence="1" id="KW-0328">Glycosyltransferase</keyword>
<dbReference type="Gene3D" id="3.40.50.2000">
    <property type="entry name" value="Glycogen Phosphorylase B"/>
    <property type="match status" value="1"/>
</dbReference>
<dbReference type="InterPro" id="IPR013783">
    <property type="entry name" value="Ig-like_fold"/>
</dbReference>
<dbReference type="Gene3D" id="2.60.40.10">
    <property type="entry name" value="Immunoglobulins"/>
    <property type="match status" value="1"/>
</dbReference>
<evidence type="ECO:0000313" key="4">
    <source>
        <dbReference type="Proteomes" id="UP000228947"/>
    </source>
</evidence>
<evidence type="ECO:0008006" key="5">
    <source>
        <dbReference type="Google" id="ProtNLM"/>
    </source>
</evidence>
<name>A0A2M8PZD7_9CHLR</name>
<comment type="caution">
    <text evidence="3">The sequence shown here is derived from an EMBL/GenBank/DDBJ whole genome shotgun (WGS) entry which is preliminary data.</text>
</comment>
<dbReference type="EMBL" id="PGTL01000006">
    <property type="protein sequence ID" value="PJF42920.1"/>
    <property type="molecule type" value="Genomic_DNA"/>
</dbReference>
<dbReference type="GO" id="GO:0016757">
    <property type="term" value="F:glycosyltransferase activity"/>
    <property type="evidence" value="ECO:0007669"/>
    <property type="project" value="UniProtKB-KW"/>
</dbReference>
<dbReference type="PANTHER" id="PTHR12526:SF510">
    <property type="entry name" value="D-INOSITOL 3-PHOSPHATE GLYCOSYLTRANSFERASE"/>
    <property type="match status" value="1"/>
</dbReference>
<dbReference type="Pfam" id="PF13692">
    <property type="entry name" value="Glyco_trans_1_4"/>
    <property type="match status" value="1"/>
</dbReference>
<proteinExistence type="predicted"/>
<dbReference type="Proteomes" id="UP000228947">
    <property type="component" value="Unassembled WGS sequence"/>
</dbReference>
<accession>A0A2M8PZD7</accession>
<dbReference type="SUPFAM" id="SSF53756">
    <property type="entry name" value="UDP-Glycosyltransferase/glycogen phosphorylase"/>
    <property type="match status" value="1"/>
</dbReference>
<evidence type="ECO:0000256" key="2">
    <source>
        <dbReference type="ARBA" id="ARBA00022679"/>
    </source>
</evidence>
<evidence type="ECO:0000256" key="1">
    <source>
        <dbReference type="ARBA" id="ARBA00022676"/>
    </source>
</evidence>
<dbReference type="AlphaFoldDB" id="A0A2M8PZD7"/>
<keyword evidence="2" id="KW-0808">Transferase</keyword>
<sequence>MTRVLVFGYVPLPFEPYRVAGPCLRTWHFVSVLRAAGHQVCLIGDRMAGVCPESLPTIITTEEENFIYHSVHDVVWHDPGALRPLISAFKPECAIGVTTPTATVAAANIGDLPLWCDLYGSIMAEAQLKALLYADDRYLGYFWNFERQAIERADKFSAVSERQQWSVVGELGIWGRLNQWTSGYQFVTTIPIASEDKPFTATGRFMRGVQIPEDAFLILYSGGYNTWTDVDTLFNALECVLRTHPKAHFVSTGGVIYGHDDFTYRRFERLIAESAYRERYHLCGWIEAQSLINLYLESDVAVNTDRFAYETMLGSRTRILDWLRAGLPCVSSDLTELAQSVAAYGAGFTYPPGDAERLAECLLACAEPERNAQMRQNARRLLTERYTYQATSAELLAWAAAPCRAPDVGRPTVKLVRPYRTAWVEFEEMLQTRQLNLSLAVKLWPPVATLLRRLGLARYLQKLAMRGQNAFRFDVSPYQAKWLLKIAPGEIRARQQFVIEADVQNIGSALWLPISQSEFGVNVAYRWHYGAQMSEWGRLPLPQTVPPGQSVQLRLILQAPERAGEHTLELDLVREGVTWFAQTTGGGALRLPIRVIG</sequence>
<reference evidence="3 4" key="1">
    <citation type="submission" date="2017-11" db="EMBL/GenBank/DDBJ databases">
        <title>Evolution of Phototrophy in the Chloroflexi Phylum Driven by Horizontal Gene Transfer.</title>
        <authorList>
            <person name="Ward L.M."/>
            <person name="Hemp J."/>
            <person name="Shih P.M."/>
            <person name="Mcglynn S.E."/>
            <person name="Fischer W."/>
        </authorList>
    </citation>
    <scope>NUCLEOTIDE SEQUENCE [LARGE SCALE GENOMIC DNA]</scope>
    <source>
        <strain evidence="3">CP1_1M</strain>
    </source>
</reference>
<protein>
    <recommendedName>
        <fullName evidence="5">Glycosyltransferase</fullName>
    </recommendedName>
</protein>
<evidence type="ECO:0000313" key="3">
    <source>
        <dbReference type="EMBL" id="PJF42920.1"/>
    </source>
</evidence>
<organism evidence="3 4">
    <name type="scientific">Candidatus Thermofonsia Clade 1 bacterium</name>
    <dbReference type="NCBI Taxonomy" id="2364210"/>
    <lineage>
        <taxon>Bacteria</taxon>
        <taxon>Bacillati</taxon>
        <taxon>Chloroflexota</taxon>
        <taxon>Candidatus Thermofontia</taxon>
        <taxon>Candidatus Thermofonsia Clade 1</taxon>
    </lineage>
</organism>
<dbReference type="CDD" id="cd03801">
    <property type="entry name" value="GT4_PimA-like"/>
    <property type="match status" value="1"/>
</dbReference>